<dbReference type="PANTHER" id="PTHR37305:SF1">
    <property type="entry name" value="MEMBRANE PROTEIN"/>
    <property type="match status" value="1"/>
</dbReference>
<keyword evidence="1" id="KW-0472">Membrane</keyword>
<proteinExistence type="predicted"/>
<feature type="transmembrane region" description="Helical" evidence="1">
    <location>
        <begin position="109"/>
        <end position="136"/>
    </location>
</feature>
<dbReference type="HOGENOM" id="CLU_094135_0_0_9"/>
<dbReference type="AlphaFoldDB" id="A0A0A7FYD6"/>
<feature type="transmembrane region" description="Helical" evidence="1">
    <location>
        <begin position="60"/>
        <end position="79"/>
    </location>
</feature>
<organism evidence="2 3">
    <name type="scientific">Clostridium baratii str. Sullivan</name>
    <dbReference type="NCBI Taxonomy" id="1415775"/>
    <lineage>
        <taxon>Bacteria</taxon>
        <taxon>Bacillati</taxon>
        <taxon>Bacillota</taxon>
        <taxon>Clostridia</taxon>
        <taxon>Eubacteriales</taxon>
        <taxon>Clostridiaceae</taxon>
        <taxon>Clostridium</taxon>
    </lineage>
</organism>
<evidence type="ECO:0000256" key="1">
    <source>
        <dbReference type="SAM" id="Phobius"/>
    </source>
</evidence>
<dbReference type="PANTHER" id="PTHR37305">
    <property type="entry name" value="INTEGRAL MEMBRANE PROTEIN-RELATED"/>
    <property type="match status" value="1"/>
</dbReference>
<dbReference type="EMBL" id="CP006905">
    <property type="protein sequence ID" value="AIY84654.1"/>
    <property type="molecule type" value="Genomic_DNA"/>
</dbReference>
<name>A0A0A7FYD6_9CLOT</name>
<feature type="transmembrane region" description="Helical" evidence="1">
    <location>
        <begin position="162"/>
        <end position="183"/>
    </location>
</feature>
<dbReference type="OrthoDB" id="2943698at2"/>
<evidence type="ECO:0000313" key="3">
    <source>
        <dbReference type="Proteomes" id="UP000030635"/>
    </source>
</evidence>
<feature type="transmembrane region" description="Helical" evidence="1">
    <location>
        <begin position="20"/>
        <end position="40"/>
    </location>
</feature>
<feature type="transmembrane region" description="Helical" evidence="1">
    <location>
        <begin position="228"/>
        <end position="248"/>
    </location>
</feature>
<keyword evidence="3" id="KW-1185">Reference proteome</keyword>
<protein>
    <submittedName>
        <fullName evidence="2">ABC-2 transporter family protein</fullName>
    </submittedName>
</protein>
<sequence>MKNIILSELDRMIKSRKNRWLIIISIGIFILLAFYIRVYNVGFYDPKITTSLNSLNTPPFIIREFHLFLLFIFCPMIFIESFNHEMTSGAYRMYLTRGYKKIDYIISKFISAVIFTGVFMLILYVIGTLFGCFFINKVSETTFFYTGINYTLKGALLYNLKFYLLEYLIVIAMFGICSILSLFSKNSIIAYILSVAVCVGFIYINSAFDFFLTSTKTIFDVLAFRNNTFIPICIIIIVVTVISSISVFKNKDYLN</sequence>
<dbReference type="RefSeq" id="WP_039315349.1">
    <property type="nucleotide sequence ID" value="NZ_CP006905.1"/>
</dbReference>
<gene>
    <name evidence="2" type="ORF">U729_2420</name>
</gene>
<accession>A0A0A7FYD6</accession>
<keyword evidence="1" id="KW-0812">Transmembrane</keyword>
<dbReference type="STRING" id="1561.NPD11_615"/>
<dbReference type="eggNOG" id="ENOG5030BKT">
    <property type="taxonomic scope" value="Bacteria"/>
</dbReference>
<reference evidence="2 3" key="1">
    <citation type="journal article" date="2015" name="Infect. Genet. Evol.">
        <title>Genomic sequences of six botulinum neurotoxin-producing strains representing three clostridial species illustrate the mobility and diversity of botulinum neurotoxin genes.</title>
        <authorList>
            <person name="Smith T.J."/>
            <person name="Hill K.K."/>
            <person name="Xie G."/>
            <person name="Foley B.T."/>
            <person name="Williamson C.H."/>
            <person name="Foster J.T."/>
            <person name="Johnson S.L."/>
            <person name="Chertkov O."/>
            <person name="Teshima H."/>
            <person name="Gibbons H.S."/>
            <person name="Johnsky L.A."/>
            <person name="Karavis M.A."/>
            <person name="Smith L.A."/>
        </authorList>
    </citation>
    <scope>NUCLEOTIDE SEQUENCE [LARGE SCALE GENOMIC DNA]</scope>
    <source>
        <strain evidence="2">Sullivan</strain>
    </source>
</reference>
<feature type="transmembrane region" description="Helical" evidence="1">
    <location>
        <begin position="188"/>
        <end position="208"/>
    </location>
</feature>
<dbReference type="Proteomes" id="UP000030635">
    <property type="component" value="Chromosome"/>
</dbReference>
<keyword evidence="1" id="KW-1133">Transmembrane helix</keyword>
<evidence type="ECO:0000313" key="2">
    <source>
        <dbReference type="EMBL" id="AIY84654.1"/>
    </source>
</evidence>
<dbReference type="KEGG" id="cbv:U729_2420"/>